<dbReference type="Proteomes" id="UP000034917">
    <property type="component" value="Unassembled WGS sequence"/>
</dbReference>
<comment type="caution">
    <text evidence="2">The sequence shown here is derived from an EMBL/GenBank/DDBJ whole genome shotgun (WGS) entry which is preliminary data.</text>
</comment>
<feature type="transmembrane region" description="Helical" evidence="1">
    <location>
        <begin position="229"/>
        <end position="250"/>
    </location>
</feature>
<evidence type="ECO:0000313" key="3">
    <source>
        <dbReference type="Proteomes" id="UP000034917"/>
    </source>
</evidence>
<feature type="transmembrane region" description="Helical" evidence="1">
    <location>
        <begin position="177"/>
        <end position="209"/>
    </location>
</feature>
<evidence type="ECO:0000313" key="2">
    <source>
        <dbReference type="EMBL" id="KKQ26690.1"/>
    </source>
</evidence>
<feature type="transmembrane region" description="Helical" evidence="1">
    <location>
        <begin position="65"/>
        <end position="84"/>
    </location>
</feature>
<feature type="transmembrane region" description="Helical" evidence="1">
    <location>
        <begin position="6"/>
        <end position="26"/>
    </location>
</feature>
<evidence type="ECO:0008006" key="4">
    <source>
        <dbReference type="Google" id="ProtNLM"/>
    </source>
</evidence>
<feature type="transmembrane region" description="Helical" evidence="1">
    <location>
        <begin position="123"/>
        <end position="140"/>
    </location>
</feature>
<feature type="transmembrane region" description="Helical" evidence="1">
    <location>
        <begin position="96"/>
        <end position="116"/>
    </location>
</feature>
<feature type="transmembrane region" description="Helical" evidence="1">
    <location>
        <begin position="312"/>
        <end position="330"/>
    </location>
</feature>
<name>A0A0G0GKL8_9BACT</name>
<keyword evidence="1" id="KW-0812">Transmembrane</keyword>
<reference evidence="2 3" key="1">
    <citation type="journal article" date="2015" name="Nature">
        <title>rRNA introns, odd ribosomes, and small enigmatic genomes across a large radiation of phyla.</title>
        <authorList>
            <person name="Brown C.T."/>
            <person name="Hug L.A."/>
            <person name="Thomas B.C."/>
            <person name="Sharon I."/>
            <person name="Castelle C.J."/>
            <person name="Singh A."/>
            <person name="Wilkins M.J."/>
            <person name="Williams K.H."/>
            <person name="Banfield J.F."/>
        </authorList>
    </citation>
    <scope>NUCLEOTIDE SEQUENCE [LARGE SCALE GENOMIC DNA]</scope>
</reference>
<gene>
    <name evidence="2" type="ORF">US40_C0001G0039</name>
</gene>
<dbReference type="EMBL" id="LBSV01000001">
    <property type="protein sequence ID" value="KKQ26690.1"/>
    <property type="molecule type" value="Genomic_DNA"/>
</dbReference>
<evidence type="ECO:0000256" key="1">
    <source>
        <dbReference type="SAM" id="Phobius"/>
    </source>
</evidence>
<keyword evidence="1" id="KW-1133">Transmembrane helix</keyword>
<accession>A0A0G0GKL8</accession>
<feature type="transmembrane region" description="Helical" evidence="1">
    <location>
        <begin position="430"/>
        <end position="447"/>
    </location>
</feature>
<feature type="transmembrane region" description="Helical" evidence="1">
    <location>
        <begin position="146"/>
        <end position="165"/>
    </location>
</feature>
<keyword evidence="1" id="KW-0472">Membrane</keyword>
<feature type="transmembrane region" description="Helical" evidence="1">
    <location>
        <begin position="342"/>
        <end position="363"/>
    </location>
</feature>
<protein>
    <recommendedName>
        <fullName evidence="4">Glycosyltransferase RgtA/B/C/D-like domain-containing protein</fullName>
    </recommendedName>
</protein>
<proteinExistence type="predicted"/>
<feature type="transmembrane region" description="Helical" evidence="1">
    <location>
        <begin position="400"/>
        <end position="418"/>
    </location>
</feature>
<dbReference type="AlphaFoldDB" id="A0A0G0GKL8"/>
<sequence length="746" mass="87371">MVFVFFGYFIINLFFNINLFWNQLIFDKSKIGAVWGEVQAYGWLTEKFYEQLVAGNNPFGLVKNMLYPFGLYLGLVDAGNGLFYPLFKAYLSTHQSLSIVVALSLLAANVGMYLLLRKLNINKVLSFIIGAAFGYMTFLLPRGGHLSYWCHFVFPWFYLFVTRFFTTKNIKERLLNILGSSIFFVLALWLNFYYFVMLLISIFSLIVYFLVFERKTFFLELKKSWRFMILKAVLILIFLTPWLTALYDMFRFDIVPKTDGWGGAIEFASDLFNYFIPSSYSWLFTRFPFLIFPFKLFLQLYTPGSRLIFENFTYPGIIILGSFFFLFVFYRKINKETKKNLMPFFLTSLVFLILTLGPFLHVFGHWTLTVDDGIKIVVPLPYIVLHYIPFLNNVRVPGRIIVAFIFFAYLVSAYILNFYIKNKSANFKKIFFIILFVIFILDQRYFVDPNAPPPKKYPNMLYNVIKRDPERSTVLEIPFTVRDGFTYFGDGDAFQMIIGESIHKKPVLGGYTGRIADYKKSYYQENPFLGFVGRAIDGDINKNPIIDRSDLPKWQKIDIEKSKDAINFLDLKYVISDDERRYMATLSSTLNELGFNKVKTDGNYSLWERPLENKEVLSLDLTDRFSASYLGFGWHYPEEKFRWVDRRSSVMFKVNKKRKMKLNFSGAAFYKNQPVTIYLNKEKVGKINMTTDVKDYSMKVDKVLDEGINTIYFMFGKSYRPAEVMEGSLDRRQLGGKFTKIFLSET</sequence>
<organism evidence="2 3">
    <name type="scientific">Candidatus Roizmanbacteria bacterium GW2011_GWC2_37_13</name>
    <dbReference type="NCBI Taxonomy" id="1618486"/>
    <lineage>
        <taxon>Bacteria</taxon>
        <taxon>Candidatus Roizmaniibacteriota</taxon>
    </lineage>
</organism>